<evidence type="ECO:0000256" key="10">
    <source>
        <dbReference type="ARBA" id="ARBA00023098"/>
    </source>
</evidence>
<dbReference type="RefSeq" id="XP_035450203.2">
    <property type="nucleotide sequence ID" value="XM_035594310.2"/>
</dbReference>
<keyword evidence="7 14" id="KW-1133">Transmembrane helix</keyword>
<keyword evidence="8 13" id="KW-0560">Oxidoreductase</keyword>
<evidence type="ECO:0000313" key="17">
    <source>
        <dbReference type="RefSeq" id="XP_035450203.2"/>
    </source>
</evidence>
<evidence type="ECO:0000256" key="7">
    <source>
        <dbReference type="ARBA" id="ARBA00022989"/>
    </source>
</evidence>
<dbReference type="GO" id="GO:0005789">
    <property type="term" value="C:endoplasmic reticulum membrane"/>
    <property type="evidence" value="ECO:0007669"/>
    <property type="project" value="TreeGrafter"/>
</dbReference>
<evidence type="ECO:0000256" key="4">
    <source>
        <dbReference type="ARBA" id="ARBA00022692"/>
    </source>
</evidence>
<evidence type="ECO:0000259" key="15">
    <source>
        <dbReference type="Pfam" id="PF00487"/>
    </source>
</evidence>
<dbReference type="GeneID" id="118276125"/>
<evidence type="ECO:0000256" key="8">
    <source>
        <dbReference type="ARBA" id="ARBA00023002"/>
    </source>
</evidence>
<evidence type="ECO:0000256" key="14">
    <source>
        <dbReference type="SAM" id="Phobius"/>
    </source>
</evidence>
<dbReference type="GO" id="GO:0005506">
    <property type="term" value="F:iron ion binding"/>
    <property type="evidence" value="ECO:0007669"/>
    <property type="project" value="TreeGrafter"/>
</dbReference>
<evidence type="ECO:0000256" key="5">
    <source>
        <dbReference type="ARBA" id="ARBA00022723"/>
    </source>
</evidence>
<evidence type="ECO:0000256" key="11">
    <source>
        <dbReference type="ARBA" id="ARBA00023136"/>
    </source>
</evidence>
<organism evidence="16 18">
    <name type="scientific">Spodoptera frugiperda</name>
    <name type="common">Fall armyworm</name>
    <dbReference type="NCBI Taxonomy" id="7108"/>
    <lineage>
        <taxon>Eukaryota</taxon>
        <taxon>Metazoa</taxon>
        <taxon>Ecdysozoa</taxon>
        <taxon>Arthropoda</taxon>
        <taxon>Hexapoda</taxon>
        <taxon>Insecta</taxon>
        <taxon>Pterygota</taxon>
        <taxon>Neoptera</taxon>
        <taxon>Endopterygota</taxon>
        <taxon>Lepidoptera</taxon>
        <taxon>Glossata</taxon>
        <taxon>Ditrysia</taxon>
        <taxon>Noctuoidea</taxon>
        <taxon>Noctuidae</taxon>
        <taxon>Amphipyrinae</taxon>
        <taxon>Spodoptera</taxon>
    </lineage>
</organism>
<keyword evidence="12 13" id="KW-0275">Fatty acid biosynthesis</keyword>
<dbReference type="PRINTS" id="PR00075">
    <property type="entry name" value="FACDDSATRASE"/>
</dbReference>
<dbReference type="GO" id="GO:0004768">
    <property type="term" value="F:stearoyl-CoA 9-desaturase activity"/>
    <property type="evidence" value="ECO:0007669"/>
    <property type="project" value="TreeGrafter"/>
</dbReference>
<keyword evidence="3 13" id="KW-0444">Lipid biosynthesis</keyword>
<protein>
    <submittedName>
        <fullName evidence="17 18">Acyl-CoA Delta(11) desaturase</fullName>
    </submittedName>
</protein>
<keyword evidence="5" id="KW-0479">Metal-binding</keyword>
<dbReference type="OrthoDB" id="10260134at2759"/>
<keyword evidence="4 13" id="KW-0812">Transmembrane</keyword>
<feature type="transmembrane region" description="Helical" evidence="14">
    <location>
        <begin position="214"/>
        <end position="234"/>
    </location>
</feature>
<dbReference type="PANTHER" id="PTHR11351:SF31">
    <property type="entry name" value="DESATURASE 1, ISOFORM A-RELATED"/>
    <property type="match status" value="1"/>
</dbReference>
<comment type="similarity">
    <text evidence="2 13">Belongs to the fatty acid desaturase type 1 family.</text>
</comment>
<feature type="domain" description="Fatty acid desaturase" evidence="15">
    <location>
        <begin position="61"/>
        <end position="268"/>
    </location>
</feature>
<keyword evidence="6" id="KW-0276">Fatty acid metabolism</keyword>
<keyword evidence="10" id="KW-0443">Lipid metabolism</keyword>
<gene>
    <name evidence="17 18" type="primary">LOC118276125</name>
</gene>
<feature type="transmembrane region" description="Helical" evidence="14">
    <location>
        <begin position="35"/>
        <end position="54"/>
    </location>
</feature>
<evidence type="ECO:0000256" key="13">
    <source>
        <dbReference type="RuleBase" id="RU000581"/>
    </source>
</evidence>
<evidence type="ECO:0000256" key="1">
    <source>
        <dbReference type="ARBA" id="ARBA00004141"/>
    </source>
</evidence>
<reference evidence="17 18" key="1">
    <citation type="submission" date="2025-04" db="UniProtKB">
        <authorList>
            <consortium name="RefSeq"/>
        </authorList>
    </citation>
    <scope>IDENTIFICATION</scope>
    <source>
        <tissue evidence="17 18">Whole larval tissue</tissue>
    </source>
</reference>
<feature type="transmembrane region" description="Helical" evidence="14">
    <location>
        <begin position="181"/>
        <end position="202"/>
    </location>
</feature>
<evidence type="ECO:0000256" key="2">
    <source>
        <dbReference type="ARBA" id="ARBA00009295"/>
    </source>
</evidence>
<evidence type="ECO:0000313" key="18">
    <source>
        <dbReference type="RefSeq" id="XP_050563155.1"/>
    </source>
</evidence>
<dbReference type="AlphaFoldDB" id="A0A9R0EDB0"/>
<dbReference type="RefSeq" id="XP_050563155.1">
    <property type="nucleotide sequence ID" value="XM_050707198.1"/>
</dbReference>
<evidence type="ECO:0000313" key="16">
    <source>
        <dbReference type="Proteomes" id="UP000829999"/>
    </source>
</evidence>
<dbReference type="Proteomes" id="UP000829999">
    <property type="component" value="Chromosome 31"/>
</dbReference>
<accession>A0A9R0EDB0</accession>
<comment type="subcellular location">
    <subcellularLocation>
        <location evidence="1">Membrane</location>
        <topology evidence="1">Multi-pass membrane protein</topology>
    </subcellularLocation>
</comment>
<dbReference type="PROSITE" id="PS00476">
    <property type="entry name" value="FATTY_ACID_DESATUR_1"/>
    <property type="match status" value="1"/>
</dbReference>
<evidence type="ECO:0000256" key="12">
    <source>
        <dbReference type="ARBA" id="ARBA00023160"/>
    </source>
</evidence>
<dbReference type="InterPro" id="IPR001522">
    <property type="entry name" value="FADS-1_CS"/>
</dbReference>
<dbReference type="GO" id="GO:0006636">
    <property type="term" value="P:unsaturated fatty acid biosynthetic process"/>
    <property type="evidence" value="ECO:0007669"/>
    <property type="project" value="TreeGrafter"/>
</dbReference>
<sequence length="339" mass="39094">MAQTIQTTTILEQKEEKTITLPLVPQAGKRKFEIIYPNLITFTYWHVAGLYGLYLCFTSAKWASILFAFFLFVVAEVGITAGAHRLWSHKTYKAKLPLEILLMVMNSIAFQNSAIDWVRNHRLHHKYSDTDADPHNASRGFFYSHVGWLLVRKHPDVKKLGKKLDMSDIYNNPVLRFQKKYAIPFIGAVCFGLPTLIPVYCWGETWTNAWHITMLRYIMNLNVTFLVNSAAHIYGKRPYDKKILPAQNIAVSIATFGEGFHNFHHVFPWDYRTAELGNNSLNFTTKFIDFFAWIGWAYDLKTVSNEMIKQRSKRTGDGTNLWGLEDVDTPDDLKNTKGE</sequence>
<comment type="cofactor">
    <cofactor evidence="13">
        <name>Fe(2+)</name>
        <dbReference type="ChEBI" id="CHEBI:29033"/>
    </cofactor>
</comment>
<proteinExistence type="inferred from homology"/>
<dbReference type="CTD" id="117369"/>
<keyword evidence="11 14" id="KW-0472">Membrane</keyword>
<dbReference type="InterPro" id="IPR005804">
    <property type="entry name" value="FA_desaturase_dom"/>
</dbReference>
<dbReference type="InterPro" id="IPR015876">
    <property type="entry name" value="Acyl-CoA_DS"/>
</dbReference>
<dbReference type="CDD" id="cd03505">
    <property type="entry name" value="Delta9-FADS-like"/>
    <property type="match status" value="1"/>
</dbReference>
<evidence type="ECO:0000256" key="6">
    <source>
        <dbReference type="ARBA" id="ARBA00022832"/>
    </source>
</evidence>
<name>A0A9R0EDB0_SPOFR</name>
<feature type="transmembrane region" description="Helical" evidence="14">
    <location>
        <begin position="60"/>
        <end position="83"/>
    </location>
</feature>
<keyword evidence="9" id="KW-0408">Iron</keyword>
<evidence type="ECO:0000256" key="3">
    <source>
        <dbReference type="ARBA" id="ARBA00022516"/>
    </source>
</evidence>
<dbReference type="Pfam" id="PF00487">
    <property type="entry name" value="FA_desaturase"/>
    <property type="match status" value="1"/>
</dbReference>
<evidence type="ECO:0000256" key="9">
    <source>
        <dbReference type="ARBA" id="ARBA00023004"/>
    </source>
</evidence>
<keyword evidence="16" id="KW-1185">Reference proteome</keyword>
<dbReference type="PANTHER" id="PTHR11351">
    <property type="entry name" value="ACYL-COA DESATURASE"/>
    <property type="match status" value="1"/>
</dbReference>
<comment type="domain">
    <text evidence="13">The histidine box domains are involved in binding the catalytic metal ions.</text>
</comment>